<evidence type="ECO:0000256" key="2">
    <source>
        <dbReference type="ARBA" id="ARBA00006474"/>
    </source>
</evidence>
<evidence type="ECO:0000313" key="18">
    <source>
        <dbReference type="EMBL" id="AMJ78767.1"/>
    </source>
</evidence>
<dbReference type="Pfam" id="PF01580">
    <property type="entry name" value="FtsK_SpoIIIE"/>
    <property type="match status" value="1"/>
</dbReference>
<dbReference type="GO" id="GO:0003677">
    <property type="term" value="F:DNA binding"/>
    <property type="evidence" value="ECO:0007669"/>
    <property type="project" value="UniProtKB-KW"/>
</dbReference>
<dbReference type="PANTHER" id="PTHR22683:SF41">
    <property type="entry name" value="DNA TRANSLOCASE FTSK"/>
    <property type="match status" value="1"/>
</dbReference>
<evidence type="ECO:0000256" key="11">
    <source>
        <dbReference type="ARBA" id="ARBA00023125"/>
    </source>
</evidence>
<keyword evidence="10 16" id="KW-1133">Transmembrane helix</keyword>
<dbReference type="Gene3D" id="3.30.980.40">
    <property type="match status" value="1"/>
</dbReference>
<evidence type="ECO:0000256" key="7">
    <source>
        <dbReference type="ARBA" id="ARBA00022741"/>
    </source>
</evidence>
<dbReference type="AlphaFoldDB" id="A0AAC8XK11"/>
<gene>
    <name evidence="18" type="ORF">AV942_10940</name>
</gene>
<proteinExistence type="inferred from homology"/>
<dbReference type="PANTHER" id="PTHR22683">
    <property type="entry name" value="SPORULATION PROTEIN RELATED"/>
    <property type="match status" value="1"/>
</dbReference>
<feature type="domain" description="FtsK" evidence="17">
    <location>
        <begin position="560"/>
        <end position="773"/>
    </location>
</feature>
<feature type="binding site" evidence="14">
    <location>
        <begin position="577"/>
        <end position="584"/>
    </location>
    <ligand>
        <name>ATP</name>
        <dbReference type="ChEBI" id="CHEBI:30616"/>
    </ligand>
</feature>
<dbReference type="InterPro" id="IPR050206">
    <property type="entry name" value="FtsK/SpoIIIE/SftA"/>
</dbReference>
<dbReference type="Pfam" id="PF09397">
    <property type="entry name" value="FtsK_gamma"/>
    <property type="match status" value="1"/>
</dbReference>
<comment type="similarity">
    <text evidence="2">Belongs to the FtsK/SpoIIIE/SftA family.</text>
</comment>
<evidence type="ECO:0000256" key="15">
    <source>
        <dbReference type="SAM" id="MobiDB-lite"/>
    </source>
</evidence>
<dbReference type="InterPro" id="IPR036388">
    <property type="entry name" value="WH-like_DNA-bd_sf"/>
</dbReference>
<dbReference type="SUPFAM" id="SSF52540">
    <property type="entry name" value="P-loop containing nucleoside triphosphate hydrolases"/>
    <property type="match status" value="1"/>
</dbReference>
<dbReference type="GO" id="GO:0005524">
    <property type="term" value="F:ATP binding"/>
    <property type="evidence" value="ECO:0007669"/>
    <property type="project" value="UniProtKB-UniRule"/>
</dbReference>
<evidence type="ECO:0000256" key="9">
    <source>
        <dbReference type="ARBA" id="ARBA00022840"/>
    </source>
</evidence>
<protein>
    <recommendedName>
        <fullName evidence="3">DNA translocase FtsK</fullName>
    </recommendedName>
</protein>
<dbReference type="InterPro" id="IPR041027">
    <property type="entry name" value="FtsK_alpha"/>
</dbReference>
<sequence>MARLTGVQRVWEAGMIIACVFAFFLLLALASFHPGDPGWSQAGLQLDVHNWVGATGAWVADLLLFSFGFLAYLLPFGSAFLGWFLFQHIKELDEFDYLTIGLRIIGGLLMALGATGIASINFDDIYNFSAGGFVGDVISSALVPYFNTAGTILLLLCFFCTGFTLLTGISWLTIIDRLGEGTLWLGRKTLAAPQNLLALEMPRLALSNKSASQNERSDSAELDITSMRAEPLASNEGKSSPVKENAPVRNEPTFGIDTVEDEPPFYTYDTPVNSDGSDSTSNKPTQEQAKEEEQPESKKSAFSLSGMRDAVSGSLKDKVGFGKSTPEPEQEPESTDSADAQQGAQQSPHINFDELEEFDEDLPYETGSKPAASSNNVTTAADINEPQQVPSTPAPSQNANEFAPAALGAKPVKAKGSHVDTNLPPMPSFDLLERADKHENPLTPEEIEGISRLVEEKLADFNIEATVVGVYPGPVITRFELDLAPGVKVSKITGLSKDLARAMSAISVRVVEVIPGKSVIGLELPNKKREMVRLSEVISCDTFQANKSPLTMVLGSDISGKPVVVDLAKMPHLLVAGTTGSGKSVGVNVMILSLLYKSTPEDVRMIMIDPKMLELSVYEGIPHLLAEVVTDMKEAANALRWCVGEMERRYRLMSALGVRNLKGYNAKVEEAIANGTPIKDPLWKNEESMDAEAPDLAKLPAIVVVVDEFADMMMIVGKKVEELIARIAQKARAAGIHLILATQRPSVDVITGLIKANIPTRCAFQVSSKIDSRTILDQQGAETLLGMGDMLYLPPGSPVPTRVHGAFVDDHEVHAVVADWQKRGEPEYIEEILNGEASAEVLLPGEQPEGEDQEFDAFYDEAVAFVTETRRASVSSVQRKFRIGYNRAARLVEQMEMSGVVSAQGHNGNREVLAPPPHKD</sequence>
<feature type="region of interest" description="Disordered" evidence="15">
    <location>
        <begin position="229"/>
        <end position="354"/>
    </location>
</feature>
<feature type="transmembrane region" description="Helical" evidence="16">
    <location>
        <begin position="98"/>
        <end position="120"/>
    </location>
</feature>
<keyword evidence="12 16" id="KW-0472">Membrane</keyword>
<keyword evidence="13" id="KW-0131">Cell cycle</keyword>
<keyword evidence="9 14" id="KW-0067">ATP-binding</keyword>
<evidence type="ECO:0000256" key="6">
    <source>
        <dbReference type="ARBA" id="ARBA00022692"/>
    </source>
</evidence>
<dbReference type="EMBL" id="CP013928">
    <property type="protein sequence ID" value="AMJ78767.1"/>
    <property type="molecule type" value="Genomic_DNA"/>
</dbReference>
<dbReference type="InterPro" id="IPR036390">
    <property type="entry name" value="WH_DNA-bd_sf"/>
</dbReference>
<dbReference type="CDD" id="cd01127">
    <property type="entry name" value="TrwB_TraG_TraD_VirD4"/>
    <property type="match status" value="1"/>
</dbReference>
<feature type="compositionally biased region" description="Basic and acidic residues" evidence="15">
    <location>
        <begin position="288"/>
        <end position="299"/>
    </location>
</feature>
<dbReference type="Gene3D" id="1.10.10.10">
    <property type="entry name" value="Winged helix-like DNA-binding domain superfamily/Winged helix DNA-binding domain"/>
    <property type="match status" value="1"/>
</dbReference>
<dbReference type="InterPro" id="IPR027417">
    <property type="entry name" value="P-loop_NTPase"/>
</dbReference>
<keyword evidence="6 16" id="KW-0812">Transmembrane</keyword>
<dbReference type="GO" id="GO:0051301">
    <property type="term" value="P:cell division"/>
    <property type="evidence" value="ECO:0007669"/>
    <property type="project" value="UniProtKB-KW"/>
</dbReference>
<dbReference type="Proteomes" id="UP000061468">
    <property type="component" value="Chromosome"/>
</dbReference>
<evidence type="ECO:0000313" key="19">
    <source>
        <dbReference type="Proteomes" id="UP000061468"/>
    </source>
</evidence>
<evidence type="ECO:0000256" key="3">
    <source>
        <dbReference type="ARBA" id="ARBA00020887"/>
    </source>
</evidence>
<evidence type="ECO:0000256" key="4">
    <source>
        <dbReference type="ARBA" id="ARBA00022475"/>
    </source>
</evidence>
<dbReference type="Pfam" id="PF17854">
    <property type="entry name" value="FtsK_alpha"/>
    <property type="match status" value="1"/>
</dbReference>
<feature type="transmembrane region" description="Helical" evidence="16">
    <location>
        <begin position="12"/>
        <end position="32"/>
    </location>
</feature>
<reference evidence="18 19" key="1">
    <citation type="submission" date="2015-12" db="EMBL/GenBank/DDBJ databases">
        <title>Intraspecies pangenome expansion in the marine bacterium Alteromonas.</title>
        <authorList>
            <person name="Lopez-Perez M."/>
            <person name="Rodriguez-Valera F."/>
        </authorList>
    </citation>
    <scope>NUCLEOTIDE SEQUENCE [LARGE SCALE GENOMIC DNA]</scope>
    <source>
        <strain evidence="18 19">UM8</strain>
    </source>
</reference>
<evidence type="ECO:0000256" key="16">
    <source>
        <dbReference type="SAM" id="Phobius"/>
    </source>
</evidence>
<feature type="compositionally biased region" description="Low complexity" evidence="15">
    <location>
        <begin position="337"/>
        <end position="347"/>
    </location>
</feature>
<dbReference type="SMART" id="SM00843">
    <property type="entry name" value="Ftsk_gamma"/>
    <property type="match status" value="1"/>
</dbReference>
<dbReference type="SUPFAM" id="SSF46785">
    <property type="entry name" value="Winged helix' DNA-binding domain"/>
    <property type="match status" value="1"/>
</dbReference>
<dbReference type="FunFam" id="3.40.50.300:FF:000209">
    <property type="entry name" value="Cell division protein FtsK"/>
    <property type="match status" value="1"/>
</dbReference>
<keyword evidence="11" id="KW-0238">DNA-binding</keyword>
<feature type="transmembrane region" description="Helical" evidence="16">
    <location>
        <begin position="153"/>
        <end position="174"/>
    </location>
</feature>
<organism evidence="18 19">
    <name type="scientific">Alteromonas mediterranea</name>
    <dbReference type="NCBI Taxonomy" id="314275"/>
    <lineage>
        <taxon>Bacteria</taxon>
        <taxon>Pseudomonadati</taxon>
        <taxon>Pseudomonadota</taxon>
        <taxon>Gammaproteobacteria</taxon>
        <taxon>Alteromonadales</taxon>
        <taxon>Alteromonadaceae</taxon>
        <taxon>Alteromonas/Salinimonas group</taxon>
        <taxon>Alteromonas</taxon>
    </lineage>
</organism>
<dbReference type="InterPro" id="IPR002543">
    <property type="entry name" value="FtsK_dom"/>
</dbReference>
<evidence type="ECO:0000256" key="8">
    <source>
        <dbReference type="ARBA" id="ARBA00022829"/>
    </source>
</evidence>
<feature type="compositionally biased region" description="Polar residues" evidence="15">
    <location>
        <begin position="270"/>
        <end position="287"/>
    </location>
</feature>
<dbReference type="InterPro" id="IPR018541">
    <property type="entry name" value="Ftsk_gamma"/>
</dbReference>
<dbReference type="GO" id="GO:0007059">
    <property type="term" value="P:chromosome segregation"/>
    <property type="evidence" value="ECO:0007669"/>
    <property type="project" value="UniProtKB-KW"/>
</dbReference>
<accession>A0AAC8XK11</accession>
<feature type="transmembrane region" description="Helical" evidence="16">
    <location>
        <begin position="62"/>
        <end position="86"/>
    </location>
</feature>
<evidence type="ECO:0000256" key="13">
    <source>
        <dbReference type="ARBA" id="ARBA00023306"/>
    </source>
</evidence>
<evidence type="ECO:0000256" key="14">
    <source>
        <dbReference type="PROSITE-ProRule" id="PRU00289"/>
    </source>
</evidence>
<dbReference type="GO" id="GO:0005886">
    <property type="term" value="C:plasma membrane"/>
    <property type="evidence" value="ECO:0007669"/>
    <property type="project" value="UniProtKB-SubCell"/>
</dbReference>
<name>A0AAC8XK11_9ALTE</name>
<dbReference type="Gene3D" id="3.40.50.300">
    <property type="entry name" value="P-loop containing nucleotide triphosphate hydrolases"/>
    <property type="match status" value="1"/>
</dbReference>
<comment type="subcellular location">
    <subcellularLocation>
        <location evidence="1">Cell membrane</location>
        <topology evidence="1">Multi-pass membrane protein</topology>
    </subcellularLocation>
</comment>
<dbReference type="Pfam" id="PF13491">
    <property type="entry name" value="FtsK_4TM"/>
    <property type="match status" value="1"/>
</dbReference>
<keyword evidence="4" id="KW-1003">Cell membrane</keyword>
<keyword evidence="5 18" id="KW-0132">Cell division</keyword>
<dbReference type="RefSeq" id="WP_015067318.1">
    <property type="nucleotide sequence ID" value="NZ_CAKMLI010000011.1"/>
</dbReference>
<keyword evidence="7 14" id="KW-0547">Nucleotide-binding</keyword>
<evidence type="ECO:0000256" key="10">
    <source>
        <dbReference type="ARBA" id="ARBA00022989"/>
    </source>
</evidence>
<keyword evidence="8" id="KW-0159">Chromosome partition</keyword>
<evidence type="ECO:0000259" key="17">
    <source>
        <dbReference type="PROSITE" id="PS50901"/>
    </source>
</evidence>
<evidence type="ECO:0000256" key="12">
    <source>
        <dbReference type="ARBA" id="ARBA00023136"/>
    </source>
</evidence>
<dbReference type="PROSITE" id="PS50901">
    <property type="entry name" value="FTSK"/>
    <property type="match status" value="1"/>
</dbReference>
<evidence type="ECO:0000256" key="5">
    <source>
        <dbReference type="ARBA" id="ARBA00022618"/>
    </source>
</evidence>
<evidence type="ECO:0000256" key="1">
    <source>
        <dbReference type="ARBA" id="ARBA00004651"/>
    </source>
</evidence>
<feature type="transmembrane region" description="Helical" evidence="16">
    <location>
        <begin position="126"/>
        <end position="146"/>
    </location>
</feature>
<dbReference type="InterPro" id="IPR025199">
    <property type="entry name" value="FtsK_4TM"/>
</dbReference>